<dbReference type="EMBL" id="PVTE01000016">
    <property type="protein sequence ID" value="PRY34625.1"/>
    <property type="molecule type" value="Genomic_DNA"/>
</dbReference>
<organism evidence="2 3">
    <name type="scientific">Spirosoma oryzae</name>
    <dbReference type="NCBI Taxonomy" id="1469603"/>
    <lineage>
        <taxon>Bacteria</taxon>
        <taxon>Pseudomonadati</taxon>
        <taxon>Bacteroidota</taxon>
        <taxon>Cytophagia</taxon>
        <taxon>Cytophagales</taxon>
        <taxon>Cytophagaceae</taxon>
        <taxon>Spirosoma</taxon>
    </lineage>
</organism>
<sequence>MPLSTPERLLARHVRRTAFASPVVWLPTLVIAALLIYAAVLGWLSFRQQMAQRVHYQAEARHDWLSNPDKHPHRMAHFGNFAFRPKSPLSLFDFGMESYLGNMIFLEAHKQNPVNFSEASFSTGLLRFGEISLAMVLQLLLPLLTFFLGYGVIAAERDSGTLRLLLSQGISGRQLLTGKLLGLVEIVMRLYLPVVILTALGWFLVQDGPIRTDEIIRLVLLVLAYGAYLIICCGVAVLVSARSGSARTALVTLMGIWLMLAIVLPRAAQAVGAYLYEIPSKAQFLARIQNDVLKEGDSHNPNDPHYATLKDSLLTAYHVDSVQQLPINYSGVVMAEGEKISAHIYTDHFGLLQDVYARQNRLSELVAVADPFLAIRQLSMALAGTDYATYADFQEQAERYRYDMAQHLNALQINYIANKKPGPNDKPAAIGRANWEAMPDFTYQPLPVGATLAHAWRSLLTLVVWLIGLGFAFRWTARTLTVA</sequence>
<dbReference type="PANTHER" id="PTHR43471">
    <property type="entry name" value="ABC TRANSPORTER PERMEASE"/>
    <property type="match status" value="1"/>
</dbReference>
<protein>
    <submittedName>
        <fullName evidence="2">ABC-2 type transport system permease protein</fullName>
    </submittedName>
</protein>
<feature type="transmembrane region" description="Helical" evidence="1">
    <location>
        <begin position="217"/>
        <end position="239"/>
    </location>
</feature>
<evidence type="ECO:0000313" key="2">
    <source>
        <dbReference type="EMBL" id="PRY34625.1"/>
    </source>
</evidence>
<keyword evidence="3" id="KW-1185">Reference proteome</keyword>
<dbReference type="Pfam" id="PF12040">
    <property type="entry name" value="DUF3526"/>
    <property type="match status" value="1"/>
</dbReference>
<keyword evidence="1" id="KW-1133">Transmembrane helix</keyword>
<accession>A0A2T0SMK0</accession>
<gene>
    <name evidence="2" type="ORF">CLV58_11618</name>
</gene>
<dbReference type="AlphaFoldDB" id="A0A2T0SMK0"/>
<dbReference type="Proteomes" id="UP000238375">
    <property type="component" value="Unassembled WGS sequence"/>
</dbReference>
<feature type="transmembrane region" description="Helical" evidence="1">
    <location>
        <begin position="24"/>
        <end position="46"/>
    </location>
</feature>
<feature type="transmembrane region" description="Helical" evidence="1">
    <location>
        <begin position="245"/>
        <end position="264"/>
    </location>
</feature>
<evidence type="ECO:0000313" key="3">
    <source>
        <dbReference type="Proteomes" id="UP000238375"/>
    </source>
</evidence>
<dbReference type="PANTHER" id="PTHR43471:SF1">
    <property type="entry name" value="ABC TRANSPORTER PERMEASE PROTEIN NOSY-RELATED"/>
    <property type="match status" value="1"/>
</dbReference>
<dbReference type="InterPro" id="IPR021913">
    <property type="entry name" value="DUF3526"/>
</dbReference>
<proteinExistence type="predicted"/>
<dbReference type="OrthoDB" id="184009at2"/>
<reference evidence="2 3" key="1">
    <citation type="submission" date="2018-03" db="EMBL/GenBank/DDBJ databases">
        <title>Genomic Encyclopedia of Archaeal and Bacterial Type Strains, Phase II (KMG-II): from individual species to whole genera.</title>
        <authorList>
            <person name="Goeker M."/>
        </authorList>
    </citation>
    <scope>NUCLEOTIDE SEQUENCE [LARGE SCALE GENOMIC DNA]</scope>
    <source>
        <strain evidence="2 3">DSM 28354</strain>
    </source>
</reference>
<comment type="caution">
    <text evidence="2">The sequence shown here is derived from an EMBL/GenBank/DDBJ whole genome shotgun (WGS) entry which is preliminary data.</text>
</comment>
<name>A0A2T0SMK0_9BACT</name>
<feature type="transmembrane region" description="Helical" evidence="1">
    <location>
        <begin position="186"/>
        <end position="205"/>
    </location>
</feature>
<keyword evidence="1" id="KW-0812">Transmembrane</keyword>
<evidence type="ECO:0000256" key="1">
    <source>
        <dbReference type="SAM" id="Phobius"/>
    </source>
</evidence>
<dbReference type="RefSeq" id="WP_106139240.1">
    <property type="nucleotide sequence ID" value="NZ_PVTE01000016.1"/>
</dbReference>
<feature type="transmembrane region" description="Helical" evidence="1">
    <location>
        <begin position="459"/>
        <end position="477"/>
    </location>
</feature>
<feature type="transmembrane region" description="Helical" evidence="1">
    <location>
        <begin position="131"/>
        <end position="153"/>
    </location>
</feature>
<keyword evidence="1" id="KW-0472">Membrane</keyword>